<feature type="domain" description="Tetratricopeptide SHNi-TPR" evidence="5">
    <location>
        <begin position="267"/>
        <end position="302"/>
    </location>
</feature>
<evidence type="ECO:0000256" key="2">
    <source>
        <dbReference type="ARBA" id="ARBA00022803"/>
    </source>
</evidence>
<protein>
    <recommendedName>
        <fullName evidence="5">Tetratricopeptide SHNi-TPR domain-containing protein</fullName>
    </recommendedName>
</protein>
<accession>A0A136J1Y0</accession>
<feature type="region of interest" description="Disordered" evidence="4">
    <location>
        <begin position="1"/>
        <end position="20"/>
    </location>
</feature>
<dbReference type="GO" id="GO:0006335">
    <property type="term" value="P:DNA replication-dependent chromatin assembly"/>
    <property type="evidence" value="ECO:0007669"/>
    <property type="project" value="TreeGrafter"/>
</dbReference>
<feature type="compositionally biased region" description="Basic and acidic residues" evidence="4">
    <location>
        <begin position="169"/>
        <end position="180"/>
    </location>
</feature>
<keyword evidence="1" id="KW-0677">Repeat</keyword>
<sequence length="514" mass="54583">MADAYNAPDTPTHTLSAIPSRLASGAATPVSLPPLDDEGREKSIMVSLADLVAKANAFYAQQKYEDATELFAQAAEMQAEFNGEMSPENANVLFLYGRSLFRVGQSKSDVLGGKAATEKKSKPAPKAKPAAKASSADAAAPAKESETEGDRVAEEGVAIVAKEASGVKGDADKLPDDKKPLFQFTGDENWEGSDDEDDAEAEGEDEDEDEEDDDLAVAFEVLDLARVLFEKRLETADADTAEGDDKGKEAATGDSPSAKHIKERLGDTHDLLAEISLENEKYPEAIKDSRASLKYKNDLYPLESEIIAEAHFKLSLALEFASITSSSEEDGGDAAAAPKQIDQGLRDEAASELEKAIESTKLKLKNKEVELAMMHVPEENEETRKTIADVKDMIADMEQRLVDLRKPPVDVDSMLGADNPMSGILGAALGESSSETAARVEAAKKNATDLSGLVRKKAKQEDQPSPAAAAADTNGASGSTKRKAEDDEPAGAVDHESPKKARVDDDGAAAAGES</sequence>
<dbReference type="Gene3D" id="1.25.40.10">
    <property type="entry name" value="Tetratricopeptide repeat domain"/>
    <property type="match status" value="1"/>
</dbReference>
<dbReference type="STRING" id="196109.A0A136J1Y0"/>
<name>A0A136J1Y0_9PEZI</name>
<evidence type="ECO:0000256" key="4">
    <source>
        <dbReference type="SAM" id="MobiDB-lite"/>
    </source>
</evidence>
<feature type="region of interest" description="Disordered" evidence="4">
    <location>
        <begin position="234"/>
        <end position="263"/>
    </location>
</feature>
<evidence type="ECO:0000259" key="5">
    <source>
        <dbReference type="Pfam" id="PF10516"/>
    </source>
</evidence>
<evidence type="ECO:0000256" key="1">
    <source>
        <dbReference type="ARBA" id="ARBA00022737"/>
    </source>
</evidence>
<feature type="region of interest" description="Disordered" evidence="4">
    <location>
        <begin position="111"/>
        <end position="216"/>
    </location>
</feature>
<organism evidence="6 7">
    <name type="scientific">Microdochium bolleyi</name>
    <dbReference type="NCBI Taxonomy" id="196109"/>
    <lineage>
        <taxon>Eukaryota</taxon>
        <taxon>Fungi</taxon>
        <taxon>Dikarya</taxon>
        <taxon>Ascomycota</taxon>
        <taxon>Pezizomycotina</taxon>
        <taxon>Sordariomycetes</taxon>
        <taxon>Xylariomycetidae</taxon>
        <taxon>Xylariales</taxon>
        <taxon>Microdochiaceae</taxon>
        <taxon>Microdochium</taxon>
    </lineage>
</organism>
<dbReference type="AlphaFoldDB" id="A0A136J1Y0"/>
<evidence type="ECO:0000313" key="7">
    <source>
        <dbReference type="Proteomes" id="UP000070501"/>
    </source>
</evidence>
<dbReference type="GO" id="GO:0034080">
    <property type="term" value="P:CENP-A containing chromatin assembly"/>
    <property type="evidence" value="ECO:0007669"/>
    <property type="project" value="TreeGrafter"/>
</dbReference>
<feature type="compositionally biased region" description="Low complexity" evidence="4">
    <location>
        <begin position="127"/>
        <end position="142"/>
    </location>
</feature>
<dbReference type="EMBL" id="KQ964251">
    <property type="protein sequence ID" value="KXJ91084.1"/>
    <property type="molecule type" value="Genomic_DNA"/>
</dbReference>
<dbReference type="Pfam" id="PF10516">
    <property type="entry name" value="SHNi-TPR"/>
    <property type="match status" value="1"/>
</dbReference>
<gene>
    <name evidence="6" type="ORF">Micbo1qcDRAFT_69334</name>
</gene>
<proteinExistence type="predicted"/>
<dbReference type="InterPro" id="IPR019544">
    <property type="entry name" value="Tetratricopeptide_SHNi-TPR_dom"/>
</dbReference>
<keyword evidence="7" id="KW-1185">Reference proteome</keyword>
<dbReference type="Proteomes" id="UP000070501">
    <property type="component" value="Unassembled WGS sequence"/>
</dbReference>
<dbReference type="InterPro" id="IPR051730">
    <property type="entry name" value="NASP-like"/>
</dbReference>
<reference evidence="7" key="1">
    <citation type="submission" date="2016-02" db="EMBL/GenBank/DDBJ databases">
        <title>Draft genome sequence of Microdochium bolleyi, a fungal endophyte of beachgrass.</title>
        <authorList>
            <consortium name="DOE Joint Genome Institute"/>
            <person name="David A.S."/>
            <person name="May G."/>
            <person name="Haridas S."/>
            <person name="Lim J."/>
            <person name="Wang M."/>
            <person name="Labutti K."/>
            <person name="Lipzen A."/>
            <person name="Barry K."/>
            <person name="Grigoriev I.V."/>
        </authorList>
    </citation>
    <scope>NUCLEOTIDE SEQUENCE [LARGE SCALE GENOMIC DNA]</scope>
    <source>
        <strain evidence="7">J235TASD1</strain>
    </source>
</reference>
<dbReference type="PANTHER" id="PTHR15081:SF1">
    <property type="entry name" value="NUCLEAR AUTOANTIGENIC SPERM PROTEIN"/>
    <property type="match status" value="1"/>
</dbReference>
<dbReference type="InParanoid" id="A0A136J1Y0"/>
<keyword evidence="3" id="KW-0175">Coiled coil</keyword>
<dbReference type="PANTHER" id="PTHR15081">
    <property type="entry name" value="NUCLEAR AUTOANTIGENIC SPERM PROTEIN NASP -RELATED"/>
    <property type="match status" value="1"/>
</dbReference>
<feature type="compositionally biased region" description="Basic and acidic residues" evidence="4">
    <location>
        <begin position="493"/>
        <end position="505"/>
    </location>
</feature>
<dbReference type="GO" id="GO:0042393">
    <property type="term" value="F:histone binding"/>
    <property type="evidence" value="ECO:0007669"/>
    <property type="project" value="TreeGrafter"/>
</dbReference>
<evidence type="ECO:0000313" key="6">
    <source>
        <dbReference type="EMBL" id="KXJ91084.1"/>
    </source>
</evidence>
<feature type="compositionally biased region" description="Acidic residues" evidence="4">
    <location>
        <begin position="188"/>
        <end position="215"/>
    </location>
</feature>
<dbReference type="InterPro" id="IPR011990">
    <property type="entry name" value="TPR-like_helical_dom_sf"/>
</dbReference>
<feature type="region of interest" description="Disordered" evidence="4">
    <location>
        <begin position="413"/>
        <end position="514"/>
    </location>
</feature>
<dbReference type="GO" id="GO:0005654">
    <property type="term" value="C:nucleoplasm"/>
    <property type="evidence" value="ECO:0007669"/>
    <property type="project" value="TreeGrafter"/>
</dbReference>
<dbReference type="SUPFAM" id="SSF48452">
    <property type="entry name" value="TPR-like"/>
    <property type="match status" value="1"/>
</dbReference>
<feature type="coiled-coil region" evidence="3">
    <location>
        <begin position="350"/>
        <end position="400"/>
    </location>
</feature>
<dbReference type="OrthoDB" id="5587616at2759"/>
<evidence type="ECO:0000256" key="3">
    <source>
        <dbReference type="SAM" id="Coils"/>
    </source>
</evidence>
<keyword evidence="2" id="KW-0802">TPR repeat</keyword>
<feature type="compositionally biased region" description="Basic and acidic residues" evidence="4">
    <location>
        <begin position="143"/>
        <end position="154"/>
    </location>
</feature>